<evidence type="ECO:0000313" key="2">
    <source>
        <dbReference type="EMBL" id="OQP60587.1"/>
    </source>
</evidence>
<dbReference type="OrthoDB" id="7560784at2"/>
<accession>A0A1V9FQM4</accession>
<keyword evidence="3" id="KW-1185">Reference proteome</keyword>
<evidence type="ECO:0000313" key="3">
    <source>
        <dbReference type="Proteomes" id="UP000192796"/>
    </source>
</evidence>
<protein>
    <recommendedName>
        <fullName evidence="1">Pvc16 N-terminal domain-containing protein</fullName>
    </recommendedName>
</protein>
<name>A0A1V9FQM4_9BACT</name>
<evidence type="ECO:0000259" key="1">
    <source>
        <dbReference type="Pfam" id="PF14065"/>
    </source>
</evidence>
<dbReference type="STRING" id="1703345.A3860_32755"/>
<gene>
    <name evidence="2" type="ORF">A3860_32755</name>
</gene>
<dbReference type="InterPro" id="IPR025351">
    <property type="entry name" value="Pvc16_N"/>
</dbReference>
<comment type="caution">
    <text evidence="2">The sequence shown here is derived from an EMBL/GenBank/DDBJ whole genome shotgun (WGS) entry which is preliminary data.</text>
</comment>
<organism evidence="2 3">
    <name type="scientific">Niastella vici</name>
    <dbReference type="NCBI Taxonomy" id="1703345"/>
    <lineage>
        <taxon>Bacteria</taxon>
        <taxon>Pseudomonadati</taxon>
        <taxon>Bacteroidota</taxon>
        <taxon>Chitinophagia</taxon>
        <taxon>Chitinophagales</taxon>
        <taxon>Chitinophagaceae</taxon>
        <taxon>Niastella</taxon>
    </lineage>
</organism>
<proteinExistence type="predicted"/>
<dbReference type="Pfam" id="PF14065">
    <property type="entry name" value="Pvc16_N"/>
    <property type="match status" value="1"/>
</dbReference>
<reference evidence="2 3" key="1">
    <citation type="submission" date="2016-03" db="EMBL/GenBank/DDBJ databases">
        <title>Niastella vici sp. nov., isolated from farmland soil.</title>
        <authorList>
            <person name="Chen L."/>
            <person name="Wang D."/>
            <person name="Yang S."/>
            <person name="Wang G."/>
        </authorList>
    </citation>
    <scope>NUCLEOTIDE SEQUENCE [LARGE SCALE GENOMIC DNA]</scope>
    <source>
        <strain evidence="2 3">DJ57</strain>
    </source>
</reference>
<dbReference type="AlphaFoldDB" id="A0A1V9FQM4"/>
<dbReference type="RefSeq" id="WP_081152715.1">
    <property type="nucleotide sequence ID" value="NZ_LVYD01000060.1"/>
</dbReference>
<dbReference type="EMBL" id="LVYD01000060">
    <property type="protein sequence ID" value="OQP60587.1"/>
    <property type="molecule type" value="Genomic_DNA"/>
</dbReference>
<feature type="domain" description="Pvc16 N-terminal" evidence="1">
    <location>
        <begin position="9"/>
        <end position="197"/>
    </location>
</feature>
<dbReference type="Proteomes" id="UP000192796">
    <property type="component" value="Unassembled WGS sequence"/>
</dbReference>
<sequence>MIANALILLREELTAYMVTQGDPADVIIENIGLFETEHGADLQDNIIISLVNIEEESSFKNGQTFSKWPDGKARYENRPVYLNLYVLITANFPGGVPPNNGYVQSLHRLSLVIEFFQGKNIFTPATSSVPLPPELSDFSNPDIASLKLNLEMYTLTFEQINHLWGSLGGRQIPFVMYKVRMVSITERSIRREVPLIEEVTTNVIKKHP</sequence>